<name>A0AC35TK11_9BILA</name>
<organism evidence="1 2">
    <name type="scientific">Rhabditophanes sp. KR3021</name>
    <dbReference type="NCBI Taxonomy" id="114890"/>
    <lineage>
        <taxon>Eukaryota</taxon>
        <taxon>Metazoa</taxon>
        <taxon>Ecdysozoa</taxon>
        <taxon>Nematoda</taxon>
        <taxon>Chromadorea</taxon>
        <taxon>Rhabditida</taxon>
        <taxon>Tylenchina</taxon>
        <taxon>Panagrolaimomorpha</taxon>
        <taxon>Strongyloidoidea</taxon>
        <taxon>Alloionematidae</taxon>
        <taxon>Rhabditophanes</taxon>
    </lineage>
</organism>
<proteinExistence type="predicted"/>
<protein>
    <submittedName>
        <fullName evidence="2">Uncharacterized protein</fullName>
    </submittedName>
</protein>
<evidence type="ECO:0000313" key="1">
    <source>
        <dbReference type="Proteomes" id="UP000095286"/>
    </source>
</evidence>
<reference evidence="2" key="1">
    <citation type="submission" date="2016-11" db="UniProtKB">
        <authorList>
            <consortium name="WormBaseParasite"/>
        </authorList>
    </citation>
    <scope>IDENTIFICATION</scope>
    <source>
        <strain evidence="2">KR3021</strain>
    </source>
</reference>
<accession>A0AC35TK11</accession>
<evidence type="ECO:0000313" key="2">
    <source>
        <dbReference type="WBParaSite" id="RSKR_0000137500.1"/>
    </source>
</evidence>
<dbReference type="Proteomes" id="UP000095286">
    <property type="component" value="Unplaced"/>
</dbReference>
<dbReference type="WBParaSite" id="RSKR_0000137500.1">
    <property type="protein sequence ID" value="RSKR_0000137500.1"/>
    <property type="gene ID" value="RSKR_0000137500"/>
</dbReference>
<sequence length="237" mass="27083">MLSFKIFLIFTFIFFIGIHGYYANIHDRILAKRGAMVDQTSPIMDDINTPEKVPEFDAVLATKDLDEIQNKFSPKSDDDTRNQDDLPSTHSTTEQLSNKESVNETSSDEHSKVIEEPIDVEARNKSDSVKRNATSLLDSPFDDKSPLIANLPKQKVDLYLKNELYSPKAKDQSQQSGNDKDKKSFVMDDPFNGRLKFNIEVKVFIVKVPDNDTSTNQDNLTRMQYMESTLKNYNNTK</sequence>